<evidence type="ECO:0000313" key="2">
    <source>
        <dbReference type="EMBL" id="KAK4207208.1"/>
    </source>
</evidence>
<evidence type="ECO:0000256" key="1">
    <source>
        <dbReference type="SAM" id="MobiDB-lite"/>
    </source>
</evidence>
<comment type="caution">
    <text evidence="2">The sequence shown here is derived from an EMBL/GenBank/DDBJ whole genome shotgun (WGS) entry which is preliminary data.</text>
</comment>
<sequence length="377" mass="43593">MKPETPNTADGPGPEANIHKDPEQEQASSADSLPSSEQKAGIHKLPRELTDMIWPHASVWPTDDWSMDEIGRRWLVPGSPLVIWCFPAPVGGYRLPYFTGYFKARKNEEEFGNAAVLYTLSPPPIAQVCRETRIYALDRFGLDEDTSEGRHKLADKVCRWENEYMITVISAAMTTRFPGNHNYRDEQPENPLFHQDSIGRDVFDLLWIAEKNQILVAYPETLRLVSSSEVWRDLTNSSQRRLLGDWLIRRTRYVRIDDAIVFGALSSMGLRQKPFVTFRVNDPDEQHKVLLSLRTITERGQKGREMLIRHALQPFKELWEKYCWEQPPPPKPFPQVDVVIDVTITQGPEPRYVEVGSWLRWHRADANVFPVLYDRAR</sequence>
<proteinExistence type="predicted"/>
<feature type="compositionally biased region" description="Polar residues" evidence="1">
    <location>
        <begin position="25"/>
        <end position="38"/>
    </location>
</feature>
<accession>A0AAN6XV75</accession>
<feature type="region of interest" description="Disordered" evidence="1">
    <location>
        <begin position="1"/>
        <end position="40"/>
    </location>
</feature>
<reference evidence="2" key="2">
    <citation type="submission" date="2023-05" db="EMBL/GenBank/DDBJ databases">
        <authorList>
            <consortium name="Lawrence Berkeley National Laboratory"/>
            <person name="Steindorff A."/>
            <person name="Hensen N."/>
            <person name="Bonometti L."/>
            <person name="Westerberg I."/>
            <person name="Brannstrom I.O."/>
            <person name="Guillou S."/>
            <person name="Cros-Aarteil S."/>
            <person name="Calhoun S."/>
            <person name="Haridas S."/>
            <person name="Kuo A."/>
            <person name="Mondo S."/>
            <person name="Pangilinan J."/>
            <person name="Riley R."/>
            <person name="Labutti K."/>
            <person name="Andreopoulos B."/>
            <person name="Lipzen A."/>
            <person name="Chen C."/>
            <person name="Yanf M."/>
            <person name="Daum C."/>
            <person name="Ng V."/>
            <person name="Clum A."/>
            <person name="Ohm R."/>
            <person name="Martin F."/>
            <person name="Silar P."/>
            <person name="Natvig D."/>
            <person name="Lalanne C."/>
            <person name="Gautier V."/>
            <person name="Ament-Velasquez S.L."/>
            <person name="Kruys A."/>
            <person name="Hutchinson M.I."/>
            <person name="Powell A.J."/>
            <person name="Barry K."/>
            <person name="Miller A.N."/>
            <person name="Grigoriev I.V."/>
            <person name="Debuchy R."/>
            <person name="Gladieux P."/>
            <person name="Thoren M.H."/>
            <person name="Johannesson H."/>
        </authorList>
    </citation>
    <scope>NUCLEOTIDE SEQUENCE</scope>
    <source>
        <strain evidence="2">PSN293</strain>
    </source>
</reference>
<protein>
    <submittedName>
        <fullName evidence="2">Uncharacterized protein</fullName>
    </submittedName>
</protein>
<evidence type="ECO:0000313" key="3">
    <source>
        <dbReference type="Proteomes" id="UP001301769"/>
    </source>
</evidence>
<gene>
    <name evidence="2" type="ORF">QBC37DRAFT_380322</name>
</gene>
<dbReference type="EMBL" id="MU858312">
    <property type="protein sequence ID" value="KAK4207208.1"/>
    <property type="molecule type" value="Genomic_DNA"/>
</dbReference>
<organism evidence="2 3">
    <name type="scientific">Rhypophila decipiens</name>
    <dbReference type="NCBI Taxonomy" id="261697"/>
    <lineage>
        <taxon>Eukaryota</taxon>
        <taxon>Fungi</taxon>
        <taxon>Dikarya</taxon>
        <taxon>Ascomycota</taxon>
        <taxon>Pezizomycotina</taxon>
        <taxon>Sordariomycetes</taxon>
        <taxon>Sordariomycetidae</taxon>
        <taxon>Sordariales</taxon>
        <taxon>Naviculisporaceae</taxon>
        <taxon>Rhypophila</taxon>
    </lineage>
</organism>
<dbReference type="Proteomes" id="UP001301769">
    <property type="component" value="Unassembled WGS sequence"/>
</dbReference>
<keyword evidence="3" id="KW-1185">Reference proteome</keyword>
<dbReference type="AlphaFoldDB" id="A0AAN6XV75"/>
<reference evidence="2" key="1">
    <citation type="journal article" date="2023" name="Mol. Phylogenet. Evol.">
        <title>Genome-scale phylogeny and comparative genomics of the fungal order Sordariales.</title>
        <authorList>
            <person name="Hensen N."/>
            <person name="Bonometti L."/>
            <person name="Westerberg I."/>
            <person name="Brannstrom I.O."/>
            <person name="Guillou S."/>
            <person name="Cros-Aarteil S."/>
            <person name="Calhoun S."/>
            <person name="Haridas S."/>
            <person name="Kuo A."/>
            <person name="Mondo S."/>
            <person name="Pangilinan J."/>
            <person name="Riley R."/>
            <person name="LaButti K."/>
            <person name="Andreopoulos B."/>
            <person name="Lipzen A."/>
            <person name="Chen C."/>
            <person name="Yan M."/>
            <person name="Daum C."/>
            <person name="Ng V."/>
            <person name="Clum A."/>
            <person name="Steindorff A."/>
            <person name="Ohm R.A."/>
            <person name="Martin F."/>
            <person name="Silar P."/>
            <person name="Natvig D.O."/>
            <person name="Lalanne C."/>
            <person name="Gautier V."/>
            <person name="Ament-Velasquez S.L."/>
            <person name="Kruys A."/>
            <person name="Hutchinson M.I."/>
            <person name="Powell A.J."/>
            <person name="Barry K."/>
            <person name="Miller A.N."/>
            <person name="Grigoriev I.V."/>
            <person name="Debuchy R."/>
            <person name="Gladieux P."/>
            <person name="Hiltunen Thoren M."/>
            <person name="Johannesson H."/>
        </authorList>
    </citation>
    <scope>NUCLEOTIDE SEQUENCE</scope>
    <source>
        <strain evidence="2">PSN293</strain>
    </source>
</reference>
<name>A0AAN6XV75_9PEZI</name>